<dbReference type="EMBL" id="UGNX01000002">
    <property type="protein sequence ID" value="STY00465.1"/>
    <property type="molecule type" value="Genomic_DNA"/>
</dbReference>
<reference evidence="1 3" key="1">
    <citation type="submission" date="2015-11" db="EMBL/GenBank/DDBJ databases">
        <title>Genomic analysis of 38 Legionella species identifies large and diverse effector repertoires.</title>
        <authorList>
            <person name="Burstein D."/>
            <person name="Amaro F."/>
            <person name="Zusman T."/>
            <person name="Lifshitz Z."/>
            <person name="Cohen O."/>
            <person name="Gilbert J.A."/>
            <person name="Pupko T."/>
            <person name="Shuman H.A."/>
            <person name="Segal G."/>
        </authorList>
    </citation>
    <scope>NUCLEOTIDE SEQUENCE [LARGE SCALE GENOMIC DNA]</scope>
    <source>
        <strain evidence="1 3">CDC#72-OH-14</strain>
    </source>
</reference>
<reference evidence="2 4" key="2">
    <citation type="submission" date="2018-06" db="EMBL/GenBank/DDBJ databases">
        <authorList>
            <consortium name="Pathogen Informatics"/>
            <person name="Doyle S."/>
        </authorList>
    </citation>
    <scope>NUCLEOTIDE SEQUENCE [LARGE SCALE GENOMIC DNA]</scope>
    <source>
        <strain evidence="2 4">NCTC12438</strain>
    </source>
</reference>
<dbReference type="Proteomes" id="UP000255316">
    <property type="component" value="Unassembled WGS sequence"/>
</dbReference>
<dbReference type="Proteomes" id="UP000054854">
    <property type="component" value="Unassembled WGS sequence"/>
</dbReference>
<gene>
    <name evidence="1" type="ORF">Lcin_1478</name>
    <name evidence="2" type="ORF">NCTC12438_03518</name>
</gene>
<dbReference type="OrthoDB" id="5634115at2"/>
<dbReference type="RefSeq" id="WP_058464675.1">
    <property type="nucleotide sequence ID" value="NZ_CAAAHQ010000024.1"/>
</dbReference>
<sequence>MITTNQTKAPPELIAQLNNFVCLHGQNTKTPILRNFKTYFTIRHAVYHYRPPSSKKPDSSDINYYFNDHNNRSGARHCLYQISENSLLEAYNKASKRNETAIKKVMGTDCIRDCIKTPVFAFRVKCAYKQPGNKYFINLATHTGYSRMNDSKKTASNYYINPQLTLIEIIK</sequence>
<dbReference type="EMBL" id="LNXX01000016">
    <property type="protein sequence ID" value="KTC88321.1"/>
    <property type="molecule type" value="Genomic_DNA"/>
</dbReference>
<evidence type="ECO:0000313" key="4">
    <source>
        <dbReference type="Proteomes" id="UP000255316"/>
    </source>
</evidence>
<organism evidence="2 4">
    <name type="scientific">Legionella cincinnatiensis</name>
    <dbReference type="NCBI Taxonomy" id="28085"/>
    <lineage>
        <taxon>Bacteria</taxon>
        <taxon>Pseudomonadati</taxon>
        <taxon>Pseudomonadota</taxon>
        <taxon>Gammaproteobacteria</taxon>
        <taxon>Legionellales</taxon>
        <taxon>Legionellaceae</taxon>
        <taxon>Legionella</taxon>
    </lineage>
</organism>
<proteinExistence type="predicted"/>
<dbReference type="STRING" id="28085.Lcin_1478"/>
<accession>A0A378KQ80</accession>
<keyword evidence="3" id="KW-1185">Reference proteome</keyword>
<evidence type="ECO:0000313" key="1">
    <source>
        <dbReference type="EMBL" id="KTC88321.1"/>
    </source>
</evidence>
<evidence type="ECO:0000313" key="3">
    <source>
        <dbReference type="Proteomes" id="UP000054854"/>
    </source>
</evidence>
<evidence type="ECO:0000313" key="2">
    <source>
        <dbReference type="EMBL" id="STY00465.1"/>
    </source>
</evidence>
<dbReference type="AlphaFoldDB" id="A0A378KQ80"/>
<name>A0A378KQ80_9GAMM</name>
<protein>
    <submittedName>
        <fullName evidence="2">Uncharacterized protein</fullName>
    </submittedName>
</protein>